<reference evidence="8 9" key="1">
    <citation type="submission" date="2019-08" db="EMBL/GenBank/DDBJ databases">
        <title>Genone of Arthrobacter echini P9.</title>
        <authorList>
            <person name="Bowman J.P."/>
        </authorList>
    </citation>
    <scope>NUCLEOTIDE SEQUENCE [LARGE SCALE GENOMIC DNA]</scope>
    <source>
        <strain evidence="8 9">P9</strain>
    </source>
</reference>
<evidence type="ECO:0000256" key="2">
    <source>
        <dbReference type="ARBA" id="ARBA00022475"/>
    </source>
</evidence>
<keyword evidence="2" id="KW-1003">Cell membrane</keyword>
<evidence type="ECO:0000313" key="8">
    <source>
        <dbReference type="EMBL" id="TYD00227.1"/>
    </source>
</evidence>
<dbReference type="AlphaFoldDB" id="A0A5D0XVG9"/>
<sequence length="211" mass="21640">MTGVLVGGLLAVAAVLLGASSGRSGYSGPQGNPYAARVADGGTRHAPMILDLLAAMLSVGASVERAVAIVAASCEADIGAALLRVHAARTLGASWDTAWDTARTANAVEGSAPGPYFGRGGRRQRVLREGRREDCLAEVRQGLRFATSTGAPSAALLHAHAAQLRRRHNRATERRAAALGVQLVLPLGLCSLPAFICLGVVPVVLGLLPAL</sequence>
<dbReference type="RefSeq" id="WP_148599533.1">
    <property type="nucleotide sequence ID" value="NZ_VSLD01000001.1"/>
</dbReference>
<evidence type="ECO:0000313" key="9">
    <source>
        <dbReference type="Proteomes" id="UP000323410"/>
    </source>
</evidence>
<feature type="domain" description="Type II secretion system protein GspF" evidence="7">
    <location>
        <begin position="50"/>
        <end position="197"/>
    </location>
</feature>
<accession>A0A5D0XVG9</accession>
<dbReference type="Proteomes" id="UP000323410">
    <property type="component" value="Unassembled WGS sequence"/>
</dbReference>
<organism evidence="8 9">
    <name type="scientific">Arthrobacter echini</name>
    <dbReference type="NCBI Taxonomy" id="1529066"/>
    <lineage>
        <taxon>Bacteria</taxon>
        <taxon>Bacillati</taxon>
        <taxon>Actinomycetota</taxon>
        <taxon>Actinomycetes</taxon>
        <taxon>Micrococcales</taxon>
        <taxon>Micrococcaceae</taxon>
        <taxon>Arthrobacter</taxon>
    </lineage>
</organism>
<evidence type="ECO:0000256" key="6">
    <source>
        <dbReference type="SAM" id="Phobius"/>
    </source>
</evidence>
<dbReference type="GO" id="GO:0005886">
    <property type="term" value="C:plasma membrane"/>
    <property type="evidence" value="ECO:0007669"/>
    <property type="project" value="UniProtKB-SubCell"/>
</dbReference>
<feature type="transmembrane region" description="Helical" evidence="6">
    <location>
        <begin position="176"/>
        <end position="205"/>
    </location>
</feature>
<evidence type="ECO:0000256" key="4">
    <source>
        <dbReference type="ARBA" id="ARBA00022989"/>
    </source>
</evidence>
<keyword evidence="9" id="KW-1185">Reference proteome</keyword>
<comment type="caution">
    <text evidence="8">The sequence shown here is derived from an EMBL/GenBank/DDBJ whole genome shotgun (WGS) entry which is preliminary data.</text>
</comment>
<keyword evidence="4 6" id="KW-1133">Transmembrane helix</keyword>
<evidence type="ECO:0000259" key="7">
    <source>
        <dbReference type="Pfam" id="PF00482"/>
    </source>
</evidence>
<dbReference type="Pfam" id="PF00482">
    <property type="entry name" value="T2SSF"/>
    <property type="match status" value="1"/>
</dbReference>
<dbReference type="EMBL" id="VSLD01000001">
    <property type="protein sequence ID" value="TYD00227.1"/>
    <property type="molecule type" value="Genomic_DNA"/>
</dbReference>
<gene>
    <name evidence="8" type="ORF">FQ377_01840</name>
</gene>
<proteinExistence type="predicted"/>
<evidence type="ECO:0000256" key="1">
    <source>
        <dbReference type="ARBA" id="ARBA00004651"/>
    </source>
</evidence>
<keyword evidence="3 6" id="KW-0812">Transmembrane</keyword>
<dbReference type="OrthoDB" id="3267562at2"/>
<evidence type="ECO:0000256" key="3">
    <source>
        <dbReference type="ARBA" id="ARBA00022692"/>
    </source>
</evidence>
<keyword evidence="5 6" id="KW-0472">Membrane</keyword>
<dbReference type="InterPro" id="IPR018076">
    <property type="entry name" value="T2SS_GspF_dom"/>
</dbReference>
<protein>
    <submittedName>
        <fullName evidence="8">Type II secretion system F family protein</fullName>
    </submittedName>
</protein>
<name>A0A5D0XVG9_9MICC</name>
<evidence type="ECO:0000256" key="5">
    <source>
        <dbReference type="ARBA" id="ARBA00023136"/>
    </source>
</evidence>
<comment type="subcellular location">
    <subcellularLocation>
        <location evidence="1">Cell membrane</location>
        <topology evidence="1">Multi-pass membrane protein</topology>
    </subcellularLocation>
</comment>